<protein>
    <submittedName>
        <fullName evidence="1">Uncharacterized protein</fullName>
    </submittedName>
</protein>
<comment type="caution">
    <text evidence="1">The sequence shown here is derived from an EMBL/GenBank/DDBJ whole genome shotgun (WGS) entry which is preliminary data.</text>
</comment>
<gene>
    <name evidence="1" type="ORF">ABID23_001451</name>
</gene>
<keyword evidence="2" id="KW-1185">Reference proteome</keyword>
<accession>A0ABV2HII4</accession>
<dbReference type="RefSeq" id="WP_354190606.1">
    <property type="nucleotide sequence ID" value="NZ_JBEPLI010000022.1"/>
</dbReference>
<dbReference type="EMBL" id="JBEPLI010000022">
    <property type="protein sequence ID" value="MET3590345.1"/>
    <property type="molecule type" value="Genomic_DNA"/>
</dbReference>
<evidence type="ECO:0000313" key="2">
    <source>
        <dbReference type="Proteomes" id="UP001549086"/>
    </source>
</evidence>
<dbReference type="Proteomes" id="UP001549086">
    <property type="component" value="Unassembled WGS sequence"/>
</dbReference>
<organism evidence="1 2">
    <name type="scientific">Bartonella silvatica</name>
    <dbReference type="NCBI Taxonomy" id="357760"/>
    <lineage>
        <taxon>Bacteria</taxon>
        <taxon>Pseudomonadati</taxon>
        <taxon>Pseudomonadota</taxon>
        <taxon>Alphaproteobacteria</taxon>
        <taxon>Hyphomicrobiales</taxon>
        <taxon>Bartonellaceae</taxon>
        <taxon>Bartonella</taxon>
    </lineage>
</organism>
<sequence>MEKAIERHHLYACEGAKPARIMARAWDIPPDFLKRRGLFTPYLLVFYPYADLAHDVQARDFDCFNVRGEMARKFYNFIILSAMT</sequence>
<evidence type="ECO:0000313" key="1">
    <source>
        <dbReference type="EMBL" id="MET3590345.1"/>
    </source>
</evidence>
<name>A0ABV2HII4_9HYPH</name>
<reference evidence="1 2" key="1">
    <citation type="submission" date="2024-06" db="EMBL/GenBank/DDBJ databases">
        <title>Genomic Encyclopedia of Type Strains, Phase IV (KMG-IV): sequencing the most valuable type-strain genomes for metagenomic binning, comparative biology and taxonomic classification.</title>
        <authorList>
            <person name="Goeker M."/>
        </authorList>
    </citation>
    <scope>NUCLEOTIDE SEQUENCE [LARGE SCALE GENOMIC DNA]</scope>
    <source>
        <strain evidence="1 2">DSM 23649</strain>
    </source>
</reference>
<proteinExistence type="predicted"/>